<evidence type="ECO:0000256" key="1">
    <source>
        <dbReference type="SAM" id="Phobius"/>
    </source>
</evidence>
<dbReference type="RefSeq" id="WP_015440191.1">
    <property type="nucleotide sequence ID" value="NC_020520.1"/>
</dbReference>
<accession>A0A6C7E298</accession>
<evidence type="ECO:0000313" key="3">
    <source>
        <dbReference type="Proteomes" id="UP000011863"/>
    </source>
</evidence>
<gene>
    <name evidence="2" type="ORF">YM304_06290</name>
</gene>
<evidence type="ECO:0000313" key="2">
    <source>
        <dbReference type="EMBL" id="BAN00943.1"/>
    </source>
</evidence>
<keyword evidence="1" id="KW-1133">Transmembrane helix</keyword>
<name>A0A6C7E298_ILUCY</name>
<reference evidence="2 3" key="1">
    <citation type="journal article" date="2013" name="Int. J. Syst. Evol. Microbiol.">
        <title>Ilumatobacter nonamiense sp. nov. and Ilumatobacter coccineum sp. nov., isolated from seashore sand.</title>
        <authorList>
            <person name="Matsumoto A."/>
            <person name="Kasai H."/>
            <person name="Matsuo Y."/>
            <person name="Shizuri Y."/>
            <person name="Ichikawa N."/>
            <person name="Fujita N."/>
            <person name="Omura S."/>
            <person name="Takahashi Y."/>
        </authorList>
    </citation>
    <scope>NUCLEOTIDE SEQUENCE [LARGE SCALE GENOMIC DNA]</scope>
    <source>
        <strain evidence="3">NBRC 103263 / KCTC 29153 / YM16-304</strain>
    </source>
</reference>
<organism evidence="2 3">
    <name type="scientific">Ilumatobacter coccineus (strain NBRC 103263 / KCTC 29153 / YM16-304)</name>
    <dbReference type="NCBI Taxonomy" id="1313172"/>
    <lineage>
        <taxon>Bacteria</taxon>
        <taxon>Bacillati</taxon>
        <taxon>Actinomycetota</taxon>
        <taxon>Acidimicrobiia</taxon>
        <taxon>Acidimicrobiales</taxon>
        <taxon>Ilumatobacteraceae</taxon>
        <taxon>Ilumatobacter</taxon>
    </lineage>
</organism>
<keyword evidence="3" id="KW-1185">Reference proteome</keyword>
<feature type="transmembrane region" description="Helical" evidence="1">
    <location>
        <begin position="62"/>
        <end position="84"/>
    </location>
</feature>
<keyword evidence="1" id="KW-0472">Membrane</keyword>
<protein>
    <submittedName>
        <fullName evidence="2">Uncharacterized protein</fullName>
    </submittedName>
</protein>
<feature type="transmembrane region" description="Helical" evidence="1">
    <location>
        <begin position="137"/>
        <end position="164"/>
    </location>
</feature>
<keyword evidence="1" id="KW-0812">Transmembrane</keyword>
<dbReference type="KEGG" id="aym:YM304_06290"/>
<feature type="transmembrane region" description="Helical" evidence="1">
    <location>
        <begin position="21"/>
        <end position="42"/>
    </location>
</feature>
<dbReference type="AlphaFoldDB" id="A0A6C7E298"/>
<proteinExistence type="predicted"/>
<dbReference type="Proteomes" id="UP000011863">
    <property type="component" value="Chromosome"/>
</dbReference>
<feature type="transmembrane region" description="Helical" evidence="1">
    <location>
        <begin position="105"/>
        <end position="125"/>
    </location>
</feature>
<dbReference type="EMBL" id="AP012057">
    <property type="protein sequence ID" value="BAN00943.1"/>
    <property type="molecule type" value="Genomic_DNA"/>
</dbReference>
<dbReference type="OrthoDB" id="1444868at2"/>
<sequence>MSRSSTPESDAERNERLHHSKIAMGGGLAAAIVGFGGMAFVGTATSFEARRLLDAVLPTVRFAASSYVAGGATILALMLTLITFSISNDLEFRQSHYRRIRQISFLTTSLIVGSVLLLMFLSFPLGEADAEPSWYVVVYYAVLFGGAVTGGAFISVVLMLLYAIRGLVLVGQNPEQAELVITDEESD</sequence>